<feature type="transmembrane region" description="Helical" evidence="6">
    <location>
        <begin position="21"/>
        <end position="38"/>
    </location>
</feature>
<keyword evidence="3 6" id="KW-0812">Transmembrane</keyword>
<dbReference type="PANTHER" id="PTHR34857">
    <property type="entry name" value="SLL0384 PROTEIN"/>
    <property type="match status" value="1"/>
</dbReference>
<evidence type="ECO:0000256" key="1">
    <source>
        <dbReference type="ARBA" id="ARBA00004141"/>
    </source>
</evidence>
<organism evidence="7 8">
    <name type="scientific">Sporomusa termitida</name>
    <dbReference type="NCBI Taxonomy" id="2377"/>
    <lineage>
        <taxon>Bacteria</taxon>
        <taxon>Bacillati</taxon>
        <taxon>Bacillota</taxon>
        <taxon>Negativicutes</taxon>
        <taxon>Selenomonadales</taxon>
        <taxon>Sporomusaceae</taxon>
        <taxon>Sporomusa</taxon>
    </lineage>
</organism>
<dbReference type="InterPro" id="IPR051611">
    <property type="entry name" value="ECF_transporter_component"/>
</dbReference>
<protein>
    <submittedName>
        <fullName evidence="7">Energy-coupling factor transporter transmembrane protein EcfT</fullName>
    </submittedName>
</protein>
<dbReference type="OrthoDB" id="1633899at2"/>
<keyword evidence="8" id="KW-1185">Reference proteome</keyword>
<keyword evidence="4 6" id="KW-1133">Transmembrane helix</keyword>
<dbReference type="RefSeq" id="WP_144348797.1">
    <property type="nucleotide sequence ID" value="NZ_CP036259.1"/>
</dbReference>
<keyword evidence="5 6" id="KW-0472">Membrane</keyword>
<evidence type="ECO:0000256" key="3">
    <source>
        <dbReference type="ARBA" id="ARBA00022692"/>
    </source>
</evidence>
<name>A0A517DP12_9FIRM</name>
<evidence type="ECO:0000256" key="2">
    <source>
        <dbReference type="ARBA" id="ARBA00022475"/>
    </source>
</evidence>
<evidence type="ECO:0000313" key="8">
    <source>
        <dbReference type="Proteomes" id="UP000320776"/>
    </source>
</evidence>
<evidence type="ECO:0000256" key="4">
    <source>
        <dbReference type="ARBA" id="ARBA00022989"/>
    </source>
</evidence>
<dbReference type="Pfam" id="PF02361">
    <property type="entry name" value="CbiQ"/>
    <property type="match status" value="1"/>
</dbReference>
<sequence length="295" mass="33204">MSVRDVWEATPGDTLVHKLDVRTKVVLLAGFAVAVILIDSPRTLYLLFCLTLALHILARSSVPRWRILIIFVLLGLWGSMVSQALFYSREPRTIVACLIPPSLPVLGTLTGGVFVYREGLEYGAVQALRSASMLSLGLLLSWTSDPRQLLKSFVSWRMPYELAFMLISGLRFLPVIFQETAVVLTAQRLRGFEPLKALVPRRLIQTAFQTLFPILARTLRRAATLAASVESRGFGREARVTEIKQWPASEQRLCLGVFTAIILLLGLKILDVLQFNGLFFIPAWRDLYDVMKVWM</sequence>
<feature type="transmembrane region" description="Helical" evidence="6">
    <location>
        <begin position="162"/>
        <end position="186"/>
    </location>
</feature>
<evidence type="ECO:0000313" key="7">
    <source>
        <dbReference type="EMBL" id="QDR79104.1"/>
    </source>
</evidence>
<feature type="transmembrane region" description="Helical" evidence="6">
    <location>
        <begin position="93"/>
        <end position="116"/>
    </location>
</feature>
<accession>A0A517DP12</accession>
<dbReference type="CDD" id="cd16914">
    <property type="entry name" value="EcfT"/>
    <property type="match status" value="1"/>
</dbReference>
<dbReference type="AlphaFoldDB" id="A0A517DP12"/>
<keyword evidence="2" id="KW-1003">Cell membrane</keyword>
<dbReference type="GO" id="GO:0005886">
    <property type="term" value="C:plasma membrane"/>
    <property type="evidence" value="ECO:0007669"/>
    <property type="project" value="UniProtKB-ARBA"/>
</dbReference>
<dbReference type="Proteomes" id="UP000320776">
    <property type="component" value="Chromosome"/>
</dbReference>
<proteinExistence type="predicted"/>
<feature type="transmembrane region" description="Helical" evidence="6">
    <location>
        <begin position="253"/>
        <end position="270"/>
    </location>
</feature>
<dbReference type="EMBL" id="CP036259">
    <property type="protein sequence ID" value="QDR79104.1"/>
    <property type="molecule type" value="Genomic_DNA"/>
</dbReference>
<dbReference type="PANTHER" id="PTHR34857:SF2">
    <property type="entry name" value="SLL0384 PROTEIN"/>
    <property type="match status" value="1"/>
</dbReference>
<evidence type="ECO:0000256" key="6">
    <source>
        <dbReference type="SAM" id="Phobius"/>
    </source>
</evidence>
<reference evidence="7 8" key="1">
    <citation type="submission" date="2019-02" db="EMBL/GenBank/DDBJ databases">
        <title>Closed genome of Sporomusa termitida DSM 4440.</title>
        <authorList>
            <person name="Poehlein A."/>
            <person name="Daniel R."/>
        </authorList>
    </citation>
    <scope>NUCLEOTIDE SEQUENCE [LARGE SCALE GENOMIC DNA]</scope>
    <source>
        <strain evidence="7 8">DSM 4440</strain>
    </source>
</reference>
<feature type="transmembrane region" description="Helical" evidence="6">
    <location>
        <begin position="67"/>
        <end position="87"/>
    </location>
</feature>
<comment type="subcellular location">
    <subcellularLocation>
        <location evidence="1">Membrane</location>
        <topology evidence="1">Multi-pass membrane protein</topology>
    </subcellularLocation>
</comment>
<gene>
    <name evidence="7" type="primary">ecfT_2</name>
    <name evidence="7" type="ORF">SPTER_03630</name>
</gene>
<dbReference type="InterPro" id="IPR003339">
    <property type="entry name" value="ABC/ECF_trnsptr_transmembrane"/>
</dbReference>
<evidence type="ECO:0000256" key="5">
    <source>
        <dbReference type="ARBA" id="ARBA00023136"/>
    </source>
</evidence>
<dbReference type="KEGG" id="sted:SPTER_03630"/>